<evidence type="ECO:0000256" key="9">
    <source>
        <dbReference type="RuleBase" id="RU004474"/>
    </source>
</evidence>
<comment type="function">
    <text evidence="7 8">Key enzyme in folate metabolism. Catalyzes an essential reaction for de novo glycine and purine synthesis, and for DNA precursor synthesis.</text>
</comment>
<dbReference type="InterPro" id="IPR012259">
    <property type="entry name" value="DHFR"/>
</dbReference>
<dbReference type="GO" id="GO:0005829">
    <property type="term" value="C:cytosol"/>
    <property type="evidence" value="ECO:0007669"/>
    <property type="project" value="TreeGrafter"/>
</dbReference>
<evidence type="ECO:0000256" key="4">
    <source>
        <dbReference type="ARBA" id="ARBA00022563"/>
    </source>
</evidence>
<evidence type="ECO:0000256" key="2">
    <source>
        <dbReference type="ARBA" id="ARBA00009539"/>
    </source>
</evidence>
<dbReference type="GO" id="GO:0004146">
    <property type="term" value="F:dihydrofolate reductase activity"/>
    <property type="evidence" value="ECO:0007669"/>
    <property type="project" value="UniProtKB-EC"/>
</dbReference>
<evidence type="ECO:0000313" key="11">
    <source>
        <dbReference type="EMBL" id="PVZ72393.1"/>
    </source>
</evidence>
<dbReference type="NCBIfam" id="NF008037">
    <property type="entry name" value="PRK10769.1"/>
    <property type="match status" value="1"/>
</dbReference>
<dbReference type="GO" id="GO:0070401">
    <property type="term" value="F:NADP+ binding"/>
    <property type="evidence" value="ECO:0007669"/>
    <property type="project" value="UniProtKB-ARBA"/>
</dbReference>
<dbReference type="CDD" id="cd00209">
    <property type="entry name" value="DHFR"/>
    <property type="match status" value="1"/>
</dbReference>
<reference evidence="11 12" key="1">
    <citation type="submission" date="2018-04" db="EMBL/GenBank/DDBJ databases">
        <title>Thalassorhabdus spongiae gen. nov., sp. nov., isolated from a marine sponge in South-West Iceland.</title>
        <authorList>
            <person name="Knobloch S."/>
            <person name="Daussin A."/>
            <person name="Johannsson R."/>
            <person name="Marteinsson V.T."/>
        </authorList>
    </citation>
    <scope>NUCLEOTIDE SEQUENCE [LARGE SCALE GENOMIC DNA]</scope>
    <source>
        <strain evidence="11 12">Hp12</strain>
    </source>
</reference>
<accession>A0A2V1H1J2</accession>
<dbReference type="GO" id="GO:0046452">
    <property type="term" value="P:dihydrofolate metabolic process"/>
    <property type="evidence" value="ECO:0007669"/>
    <property type="project" value="TreeGrafter"/>
</dbReference>
<dbReference type="InterPro" id="IPR017925">
    <property type="entry name" value="DHFR_CS"/>
</dbReference>
<dbReference type="OrthoDB" id="9804315at2"/>
<proteinExistence type="inferred from homology"/>
<comment type="similarity">
    <text evidence="2 8 9">Belongs to the dihydrofolate reductase family.</text>
</comment>
<dbReference type="PROSITE" id="PS00075">
    <property type="entry name" value="DHFR_1"/>
    <property type="match status" value="1"/>
</dbReference>
<dbReference type="SUPFAM" id="SSF53597">
    <property type="entry name" value="Dihydrofolate reductase-like"/>
    <property type="match status" value="1"/>
</dbReference>
<evidence type="ECO:0000313" key="12">
    <source>
        <dbReference type="Proteomes" id="UP000244906"/>
    </source>
</evidence>
<keyword evidence="12" id="KW-1185">Reference proteome</keyword>
<dbReference type="EC" id="1.5.1.3" evidence="3 8"/>
<comment type="caution">
    <text evidence="11">The sequence shown here is derived from an EMBL/GenBank/DDBJ whole genome shotgun (WGS) entry which is preliminary data.</text>
</comment>
<keyword evidence="5 8" id="KW-0521">NADP</keyword>
<organism evidence="11 12">
    <name type="scientific">Pelagibaculum spongiae</name>
    <dbReference type="NCBI Taxonomy" id="2080658"/>
    <lineage>
        <taxon>Bacteria</taxon>
        <taxon>Pseudomonadati</taxon>
        <taxon>Pseudomonadota</taxon>
        <taxon>Gammaproteobacteria</taxon>
        <taxon>Oceanospirillales</taxon>
        <taxon>Pelagibaculum</taxon>
    </lineage>
</organism>
<comment type="catalytic activity">
    <reaction evidence="8">
        <text>(6S)-5,6,7,8-tetrahydrofolate + NADP(+) = 7,8-dihydrofolate + NADPH + H(+)</text>
        <dbReference type="Rhea" id="RHEA:15009"/>
        <dbReference type="ChEBI" id="CHEBI:15378"/>
        <dbReference type="ChEBI" id="CHEBI:57451"/>
        <dbReference type="ChEBI" id="CHEBI:57453"/>
        <dbReference type="ChEBI" id="CHEBI:57783"/>
        <dbReference type="ChEBI" id="CHEBI:58349"/>
        <dbReference type="EC" id="1.5.1.3"/>
    </reaction>
</comment>
<dbReference type="EMBL" id="QDDL01000001">
    <property type="protein sequence ID" value="PVZ72393.1"/>
    <property type="molecule type" value="Genomic_DNA"/>
</dbReference>
<dbReference type="PROSITE" id="PS51330">
    <property type="entry name" value="DHFR_2"/>
    <property type="match status" value="1"/>
</dbReference>
<evidence type="ECO:0000256" key="3">
    <source>
        <dbReference type="ARBA" id="ARBA00012856"/>
    </source>
</evidence>
<evidence type="ECO:0000256" key="8">
    <source>
        <dbReference type="PIRNR" id="PIRNR000194"/>
    </source>
</evidence>
<dbReference type="Pfam" id="PF00186">
    <property type="entry name" value="DHFR_1"/>
    <property type="match status" value="1"/>
</dbReference>
<gene>
    <name evidence="11" type="ORF">DC094_05145</name>
</gene>
<dbReference type="GO" id="GO:0006730">
    <property type="term" value="P:one-carbon metabolic process"/>
    <property type="evidence" value="ECO:0007669"/>
    <property type="project" value="UniProtKB-KW"/>
</dbReference>
<dbReference type="Gene3D" id="3.40.430.10">
    <property type="entry name" value="Dihydrofolate Reductase, subunit A"/>
    <property type="match status" value="1"/>
</dbReference>
<evidence type="ECO:0000256" key="7">
    <source>
        <dbReference type="ARBA" id="ARBA00025067"/>
    </source>
</evidence>
<sequence length="161" mass="18008">MKLSLIAAMAKNRVLGKDNKMPWHLPGELAYFKKVTLGKPVLMGRNTFDSIGKPLPGRRNMVISSQPGYAPEGVEVFSKLQVAMAAVSDVEELMVVGGGKIYEAFVPHADRLYLTQIDAEFEGDTFFPALNPMEWKEVSAEKHSKDEKNAYDFTCRVLERI</sequence>
<protein>
    <recommendedName>
        <fullName evidence="3 8">Dihydrofolate reductase</fullName>
        <ecNumber evidence="3 8">1.5.1.3</ecNumber>
    </recommendedName>
</protein>
<dbReference type="GO" id="GO:0046654">
    <property type="term" value="P:tetrahydrofolate biosynthetic process"/>
    <property type="evidence" value="ECO:0007669"/>
    <property type="project" value="UniProtKB-UniPathway"/>
</dbReference>
<evidence type="ECO:0000256" key="5">
    <source>
        <dbReference type="ARBA" id="ARBA00022857"/>
    </source>
</evidence>
<dbReference type="PANTHER" id="PTHR48069">
    <property type="entry name" value="DIHYDROFOLATE REDUCTASE"/>
    <property type="match status" value="1"/>
</dbReference>
<evidence type="ECO:0000256" key="6">
    <source>
        <dbReference type="ARBA" id="ARBA00023002"/>
    </source>
</evidence>
<keyword evidence="6 8" id="KW-0560">Oxidoreductase</keyword>
<dbReference type="AlphaFoldDB" id="A0A2V1H1J2"/>
<dbReference type="FunFam" id="3.40.430.10:FF:000001">
    <property type="entry name" value="Dihydrofolate reductase"/>
    <property type="match status" value="1"/>
</dbReference>
<dbReference type="PANTHER" id="PTHR48069:SF3">
    <property type="entry name" value="DIHYDROFOLATE REDUCTASE"/>
    <property type="match status" value="1"/>
</dbReference>
<dbReference type="InterPro" id="IPR001796">
    <property type="entry name" value="DHFR_dom"/>
</dbReference>
<evidence type="ECO:0000256" key="1">
    <source>
        <dbReference type="ARBA" id="ARBA00004903"/>
    </source>
</evidence>
<dbReference type="RefSeq" id="WP_116685979.1">
    <property type="nucleotide sequence ID" value="NZ_CAWNYD010000001.1"/>
</dbReference>
<dbReference type="GO" id="GO:0046655">
    <property type="term" value="P:folic acid metabolic process"/>
    <property type="evidence" value="ECO:0007669"/>
    <property type="project" value="TreeGrafter"/>
</dbReference>
<evidence type="ECO:0000259" key="10">
    <source>
        <dbReference type="PROSITE" id="PS51330"/>
    </source>
</evidence>
<name>A0A2V1H1J2_9GAMM</name>
<dbReference type="Proteomes" id="UP000244906">
    <property type="component" value="Unassembled WGS sequence"/>
</dbReference>
<dbReference type="InterPro" id="IPR024072">
    <property type="entry name" value="DHFR-like_dom_sf"/>
</dbReference>
<dbReference type="UniPathway" id="UPA00077">
    <property type="reaction ID" value="UER00158"/>
</dbReference>
<dbReference type="PRINTS" id="PR00070">
    <property type="entry name" value="DHFR"/>
</dbReference>
<feature type="domain" description="DHFR" evidence="10">
    <location>
        <begin position="2"/>
        <end position="160"/>
    </location>
</feature>
<keyword evidence="4 8" id="KW-0554">One-carbon metabolism</keyword>
<comment type="pathway">
    <text evidence="1 8">Cofactor biosynthesis; tetrahydrofolate biosynthesis; 5,6,7,8-tetrahydrofolate from 7,8-dihydrofolate: step 1/1.</text>
</comment>
<dbReference type="PIRSF" id="PIRSF000194">
    <property type="entry name" value="DHFR"/>
    <property type="match status" value="1"/>
</dbReference>